<dbReference type="Proteomes" id="UP000662572">
    <property type="component" value="Unassembled WGS sequence"/>
</dbReference>
<keyword evidence="5" id="KW-0732">Signal</keyword>
<evidence type="ECO:0000256" key="4">
    <source>
        <dbReference type="ARBA" id="ARBA00022692"/>
    </source>
</evidence>
<evidence type="ECO:0000256" key="3">
    <source>
        <dbReference type="ARBA" id="ARBA00022452"/>
    </source>
</evidence>
<protein>
    <submittedName>
        <fullName evidence="10">Multidrug resistance protein</fullName>
    </submittedName>
</protein>
<dbReference type="SUPFAM" id="SSF56954">
    <property type="entry name" value="Outer membrane efflux proteins (OEP)"/>
    <property type="match status" value="1"/>
</dbReference>
<keyword evidence="6 9" id="KW-0472">Membrane</keyword>
<dbReference type="EMBL" id="BMZB01000001">
    <property type="protein sequence ID" value="GGZ25139.1"/>
    <property type="molecule type" value="Genomic_DNA"/>
</dbReference>
<sequence>MDSLPPERRFRSVLIVCVSLLALTGSVNVAVAAPKSEALDVATTFKLPAHPFWMRYGDPQLDQLIADAINTSPSLAVAEARLRKARASFDGSKGADVPALSFLGTAQKLNSSGGAEGEEGLNLDELGVAGLNFGWELDFWGKNRAAVAAASSQARASEADMAQAGLILTTSLATAYIDLARLYDERDLALRAVEVRGDSAGLVRQKFDNGLTNRAELQLANAGSATARAEVAAIDEQIAATRNLIAALAGRDPDYGQSLTRPALKGPSNFTLPERIDLDLIGRRPDVVAAKWRAEASTQGVKRAKAAFYPNVNLMAFVGKVWLGDLSVEGTTNSNIGPAITLPLFDGGKRKADLRGAKADKDAAVADYNAAIINAMHGVADVVASERALEGRLKDSQLALDGFEEAYRLTKLRYDGGLSNYTTLLQAEQSLLAQRKTVTDLKSRALSLDVALVRALGGDY</sequence>
<accession>A0A918UNX2</accession>
<evidence type="ECO:0000256" key="8">
    <source>
        <dbReference type="ARBA" id="ARBA00023288"/>
    </source>
</evidence>
<keyword evidence="4 9" id="KW-0812">Transmembrane</keyword>
<evidence type="ECO:0000256" key="1">
    <source>
        <dbReference type="ARBA" id="ARBA00004370"/>
    </source>
</evidence>
<evidence type="ECO:0000256" key="2">
    <source>
        <dbReference type="ARBA" id="ARBA00007613"/>
    </source>
</evidence>
<keyword evidence="7 9" id="KW-0564">Palmitate</keyword>
<dbReference type="GO" id="GO:0005886">
    <property type="term" value="C:plasma membrane"/>
    <property type="evidence" value="ECO:0007669"/>
    <property type="project" value="UniProtKB-SubCell"/>
</dbReference>
<dbReference type="Gene3D" id="2.20.200.10">
    <property type="entry name" value="Outer membrane efflux proteins (OEP)"/>
    <property type="match status" value="1"/>
</dbReference>
<dbReference type="InterPro" id="IPR010131">
    <property type="entry name" value="MdtP/NodT-like"/>
</dbReference>
<dbReference type="PANTHER" id="PTHR30203:SF20">
    <property type="entry name" value="MULTIDRUG RESISTANCE OUTER MEMBRANE PROTEIN MDTP-RELATED"/>
    <property type="match status" value="1"/>
</dbReference>
<organism evidence="10 11">
    <name type="scientific">Asticcacaulis endophyticus</name>
    <dbReference type="NCBI Taxonomy" id="1395890"/>
    <lineage>
        <taxon>Bacteria</taxon>
        <taxon>Pseudomonadati</taxon>
        <taxon>Pseudomonadota</taxon>
        <taxon>Alphaproteobacteria</taxon>
        <taxon>Caulobacterales</taxon>
        <taxon>Caulobacteraceae</taxon>
        <taxon>Asticcacaulis</taxon>
    </lineage>
</organism>
<keyword evidence="8 9" id="KW-0449">Lipoprotein</keyword>
<dbReference type="GO" id="GO:0015562">
    <property type="term" value="F:efflux transmembrane transporter activity"/>
    <property type="evidence" value="ECO:0007669"/>
    <property type="project" value="InterPro"/>
</dbReference>
<comment type="caution">
    <text evidence="10">The sequence shown here is derived from an EMBL/GenBank/DDBJ whole genome shotgun (WGS) entry which is preliminary data.</text>
</comment>
<reference evidence="10" key="1">
    <citation type="journal article" date="2014" name="Int. J. Syst. Evol. Microbiol.">
        <title>Complete genome sequence of Corynebacterium casei LMG S-19264T (=DSM 44701T), isolated from a smear-ripened cheese.</title>
        <authorList>
            <consortium name="US DOE Joint Genome Institute (JGI-PGF)"/>
            <person name="Walter F."/>
            <person name="Albersmeier A."/>
            <person name="Kalinowski J."/>
            <person name="Ruckert C."/>
        </authorList>
    </citation>
    <scope>NUCLEOTIDE SEQUENCE</scope>
    <source>
        <strain evidence="10">KCTC 32296</strain>
    </source>
</reference>
<evidence type="ECO:0000256" key="7">
    <source>
        <dbReference type="ARBA" id="ARBA00023139"/>
    </source>
</evidence>
<evidence type="ECO:0000256" key="6">
    <source>
        <dbReference type="ARBA" id="ARBA00023136"/>
    </source>
</evidence>
<dbReference type="Gene3D" id="1.20.1600.10">
    <property type="entry name" value="Outer membrane efflux proteins (OEP)"/>
    <property type="match status" value="1"/>
</dbReference>
<dbReference type="NCBIfam" id="TIGR01845">
    <property type="entry name" value="outer_NodT"/>
    <property type="match status" value="1"/>
</dbReference>
<comment type="subcellular location">
    <subcellularLocation>
        <location evidence="9">Cell membrane</location>
        <topology evidence="9">Lipid-anchor</topology>
    </subcellularLocation>
    <subcellularLocation>
        <location evidence="1">Membrane</location>
    </subcellularLocation>
</comment>
<evidence type="ECO:0000313" key="11">
    <source>
        <dbReference type="Proteomes" id="UP000662572"/>
    </source>
</evidence>
<keyword evidence="11" id="KW-1185">Reference proteome</keyword>
<dbReference type="PANTHER" id="PTHR30203">
    <property type="entry name" value="OUTER MEMBRANE CATION EFFLUX PROTEIN"/>
    <property type="match status" value="1"/>
</dbReference>
<evidence type="ECO:0000256" key="5">
    <source>
        <dbReference type="ARBA" id="ARBA00022729"/>
    </source>
</evidence>
<dbReference type="AlphaFoldDB" id="A0A918UNX2"/>
<evidence type="ECO:0000256" key="9">
    <source>
        <dbReference type="RuleBase" id="RU362097"/>
    </source>
</evidence>
<keyword evidence="3 9" id="KW-1134">Transmembrane beta strand</keyword>
<dbReference type="RefSeq" id="WP_189485069.1">
    <property type="nucleotide sequence ID" value="NZ_BMZB01000001.1"/>
</dbReference>
<reference evidence="10" key="2">
    <citation type="submission" date="2020-09" db="EMBL/GenBank/DDBJ databases">
        <authorList>
            <person name="Sun Q."/>
            <person name="Kim S."/>
        </authorList>
    </citation>
    <scope>NUCLEOTIDE SEQUENCE</scope>
    <source>
        <strain evidence="10">KCTC 32296</strain>
    </source>
</reference>
<gene>
    <name evidence="10" type="ORF">GCM10011273_08090</name>
</gene>
<comment type="similarity">
    <text evidence="2 9">Belongs to the outer membrane factor (OMF) (TC 1.B.17) family.</text>
</comment>
<proteinExistence type="inferred from homology"/>
<dbReference type="InterPro" id="IPR003423">
    <property type="entry name" value="OMP_efflux"/>
</dbReference>
<dbReference type="Pfam" id="PF02321">
    <property type="entry name" value="OEP"/>
    <property type="match status" value="2"/>
</dbReference>
<evidence type="ECO:0000313" key="10">
    <source>
        <dbReference type="EMBL" id="GGZ25139.1"/>
    </source>
</evidence>
<name>A0A918UNX2_9CAUL</name>